<name>A0A409Y613_9AGAR</name>
<dbReference type="EMBL" id="NHYE01001107">
    <property type="protein sequence ID" value="PPQ98472.1"/>
    <property type="molecule type" value="Genomic_DNA"/>
</dbReference>
<dbReference type="AlphaFoldDB" id="A0A409Y613"/>
<dbReference type="Proteomes" id="UP000284706">
    <property type="component" value="Unassembled WGS sequence"/>
</dbReference>
<organism evidence="1 2">
    <name type="scientific">Gymnopilus dilepis</name>
    <dbReference type="NCBI Taxonomy" id="231916"/>
    <lineage>
        <taxon>Eukaryota</taxon>
        <taxon>Fungi</taxon>
        <taxon>Dikarya</taxon>
        <taxon>Basidiomycota</taxon>
        <taxon>Agaricomycotina</taxon>
        <taxon>Agaricomycetes</taxon>
        <taxon>Agaricomycetidae</taxon>
        <taxon>Agaricales</taxon>
        <taxon>Agaricineae</taxon>
        <taxon>Hymenogastraceae</taxon>
        <taxon>Gymnopilus</taxon>
    </lineage>
</organism>
<evidence type="ECO:0000313" key="2">
    <source>
        <dbReference type="Proteomes" id="UP000284706"/>
    </source>
</evidence>
<dbReference type="STRING" id="231916.A0A409Y613"/>
<reference evidence="1 2" key="1">
    <citation type="journal article" date="2018" name="Evol. Lett.">
        <title>Horizontal gene cluster transfer increased hallucinogenic mushroom diversity.</title>
        <authorList>
            <person name="Reynolds H.T."/>
            <person name="Vijayakumar V."/>
            <person name="Gluck-Thaler E."/>
            <person name="Korotkin H.B."/>
            <person name="Matheny P.B."/>
            <person name="Slot J.C."/>
        </authorList>
    </citation>
    <scope>NUCLEOTIDE SEQUENCE [LARGE SCALE GENOMIC DNA]</scope>
    <source>
        <strain evidence="1 2">SRW20</strain>
    </source>
</reference>
<protein>
    <submittedName>
        <fullName evidence="1">Uncharacterized protein</fullName>
    </submittedName>
</protein>
<evidence type="ECO:0000313" key="1">
    <source>
        <dbReference type="EMBL" id="PPQ98472.1"/>
    </source>
</evidence>
<dbReference type="InParanoid" id="A0A409Y613"/>
<proteinExistence type="predicted"/>
<accession>A0A409Y613</accession>
<dbReference type="OrthoDB" id="3011275at2759"/>
<keyword evidence="2" id="KW-1185">Reference proteome</keyword>
<gene>
    <name evidence="1" type="ORF">CVT26_013873</name>
</gene>
<comment type="caution">
    <text evidence="1">The sequence shown here is derived from an EMBL/GenBank/DDBJ whole genome shotgun (WGS) entry which is preliminary data.</text>
</comment>
<sequence>MRNINPVWRRRSGIGAHLFLDSFRLMAECSALLLKITLTISVNQVSTDRWWLREKPYGEMTSLPPRRRTVEVLNTLGDVVPIVPLKTICGIALIIIDTVKDLRKLKDDNESLAARSAELAIAIGTECSANENLSEQQRQKCERLLESATDNLSEDHDTHGNPAVELGQKDVRHGLDSLALQFDLVLANSKVGRSEAVSDDDGFRILRQDQITLGRSLRTLSNANIYRGKFVSDEGFVKAVVKRYNPTHQGREEFERALKFWKKNFHPNLHRLIGHSTMSTPGPFLLFPDYASLDVPGYMLKQLEAGEVASFVSTARLATNMVLTPEGEVVVGHHLLKSNPAMVADPAPENTEEFLMELFWFFGIKVSCCPAGPKICTLTIDQFTYGPKEPDLSDWKCTLQDVVGELDSLIDALESLAARGELTFKNIRNAVLEVRRGGTGFWYRPPVPLNCRLGDVGYIEDGNFVALENCVQEAFAEPASMYRSENKRDIDWVDEHGVSHYPAVPTLATVRRDSSSIVYEDVDNAKSFTGTTEDQLPPHLARARDYSMTRENGIIRHRFLRPTSATIKCLTSTERIQDLPGCWNLLIENAEKMFERHKSDVTKVDTDMRVSSYSWKSEDKTATPPPVVEFVEYEVPEADKPWGYWEMDDQREVTITETRCLQSIGFVQLDACDLSPSPTTNPFMTGPF</sequence>